<dbReference type="EMBL" id="CM026428">
    <property type="protein sequence ID" value="KAG0566259.1"/>
    <property type="molecule type" value="Genomic_DNA"/>
</dbReference>
<dbReference type="GO" id="GO:0015996">
    <property type="term" value="P:chlorophyll catabolic process"/>
    <property type="evidence" value="ECO:0007669"/>
    <property type="project" value="TreeGrafter"/>
</dbReference>
<dbReference type="PANTHER" id="PTHR34685">
    <property type="entry name" value="RED CHLOROPHYLL CATABOLITE REDUCTASE, CHLOROPLASTIC"/>
    <property type="match status" value="1"/>
</dbReference>
<keyword evidence="2" id="KW-1185">Reference proteome</keyword>
<dbReference type="Gene3D" id="3.40.1500.20">
    <property type="match status" value="1"/>
</dbReference>
<dbReference type="AlphaFoldDB" id="A0A8T0H7J8"/>
<sequence>MHSYPRSAMACHARFSCAQTLPSSSLRCNPANQPGLRSGGVANLGLIRSRNTVRWGVRAAVSETMGSNETSWVEFPKLSSAGKQLMESVAVMMDRELGALIKDSKTPADVRSFQGGTGEGSVTLRAGRLGSKIDLVLGSWLNCSLSFGALNIATLIAMMGLTSDAPHLLFEFIQSGPDSLVLVLDLVPRTDLVVDPEYLARFYENSGLEDIRQTFEKHPQTQPHRPSALYLRSIVSPTALLYEISGEGVEGGLDAVIADLVQPAAVKVVQTWVKSFKYLGRAMDSDAMAYMKTRDDLIKRKGVEVDLSANMPRLFGQEIADRVVAAFRKGV</sequence>
<evidence type="ECO:0000313" key="1">
    <source>
        <dbReference type="EMBL" id="KAG0566259.1"/>
    </source>
</evidence>
<evidence type="ECO:0008006" key="3">
    <source>
        <dbReference type="Google" id="ProtNLM"/>
    </source>
</evidence>
<dbReference type="Proteomes" id="UP000822688">
    <property type="component" value="Chromosome 7"/>
</dbReference>
<dbReference type="GO" id="GO:0051743">
    <property type="term" value="F:red chlorophyll catabolite reductase activity"/>
    <property type="evidence" value="ECO:0007669"/>
    <property type="project" value="InterPro"/>
</dbReference>
<evidence type="ECO:0000313" key="2">
    <source>
        <dbReference type="Proteomes" id="UP000822688"/>
    </source>
</evidence>
<comment type="caution">
    <text evidence="1">The sequence shown here is derived from an EMBL/GenBank/DDBJ whole genome shotgun (WGS) entry which is preliminary data.</text>
</comment>
<accession>A0A8T0H7J8</accession>
<organism evidence="1 2">
    <name type="scientific">Ceratodon purpureus</name>
    <name type="common">Fire moss</name>
    <name type="synonym">Dicranum purpureum</name>
    <dbReference type="NCBI Taxonomy" id="3225"/>
    <lineage>
        <taxon>Eukaryota</taxon>
        <taxon>Viridiplantae</taxon>
        <taxon>Streptophyta</taxon>
        <taxon>Embryophyta</taxon>
        <taxon>Bryophyta</taxon>
        <taxon>Bryophytina</taxon>
        <taxon>Bryopsida</taxon>
        <taxon>Dicranidae</taxon>
        <taxon>Pseudoditrichales</taxon>
        <taxon>Ditrichaceae</taxon>
        <taxon>Ceratodon</taxon>
    </lineage>
</organism>
<proteinExistence type="predicted"/>
<dbReference type="PANTHER" id="PTHR34685:SF2">
    <property type="entry name" value="RED CHLOROPHYLL CATABOLITE REDUCTASE, CHLOROPLASTIC"/>
    <property type="match status" value="1"/>
</dbReference>
<gene>
    <name evidence="1" type="ORF">KC19_7G050300</name>
</gene>
<dbReference type="InterPro" id="IPR009439">
    <property type="entry name" value="RCC_reductase"/>
</dbReference>
<name>A0A8T0H7J8_CERPU</name>
<dbReference type="GO" id="GO:0009507">
    <property type="term" value="C:chloroplast"/>
    <property type="evidence" value="ECO:0007669"/>
    <property type="project" value="TreeGrafter"/>
</dbReference>
<reference evidence="1" key="1">
    <citation type="submission" date="2020-06" db="EMBL/GenBank/DDBJ databases">
        <title>WGS assembly of Ceratodon purpureus strain R40.</title>
        <authorList>
            <person name="Carey S.B."/>
            <person name="Jenkins J."/>
            <person name="Shu S."/>
            <person name="Lovell J.T."/>
            <person name="Sreedasyam A."/>
            <person name="Maumus F."/>
            <person name="Tiley G.P."/>
            <person name="Fernandez-Pozo N."/>
            <person name="Barry K."/>
            <person name="Chen C."/>
            <person name="Wang M."/>
            <person name="Lipzen A."/>
            <person name="Daum C."/>
            <person name="Saski C.A."/>
            <person name="Payton A.C."/>
            <person name="Mcbreen J.C."/>
            <person name="Conrad R.E."/>
            <person name="Kollar L.M."/>
            <person name="Olsson S."/>
            <person name="Huttunen S."/>
            <person name="Landis J.B."/>
            <person name="Wickett N.J."/>
            <person name="Johnson M.G."/>
            <person name="Rensing S.A."/>
            <person name="Grimwood J."/>
            <person name="Schmutz J."/>
            <person name="Mcdaniel S.F."/>
        </authorList>
    </citation>
    <scope>NUCLEOTIDE SEQUENCE</scope>
    <source>
        <strain evidence="1">R40</strain>
    </source>
</reference>
<dbReference type="Pfam" id="PF06405">
    <property type="entry name" value="RCC_reductase"/>
    <property type="match status" value="1"/>
</dbReference>
<protein>
    <recommendedName>
        <fullName evidence="3">Red chlorophyll catabolite reductase</fullName>
    </recommendedName>
</protein>